<protein>
    <submittedName>
        <fullName evidence="2">NUDIX domain-containing protein</fullName>
    </submittedName>
</protein>
<reference evidence="2 3" key="1">
    <citation type="submission" date="2020-04" db="EMBL/GenBank/DDBJ databases">
        <title>Paenibacillus algicola sp. nov., a novel marine bacterium producing alginate lyase.</title>
        <authorList>
            <person name="Huang H."/>
        </authorList>
    </citation>
    <scope>NUCLEOTIDE SEQUENCE [LARGE SCALE GENOMIC DNA]</scope>
    <source>
        <strain evidence="2 3">L7-75</strain>
    </source>
</reference>
<dbReference type="Proteomes" id="UP000565468">
    <property type="component" value="Unassembled WGS sequence"/>
</dbReference>
<dbReference type="InterPro" id="IPR000086">
    <property type="entry name" value="NUDIX_hydrolase_dom"/>
</dbReference>
<dbReference type="AlphaFoldDB" id="A0A848M5N0"/>
<organism evidence="2 3">
    <name type="scientific">Paenibacillus lemnae</name>
    <dbReference type="NCBI Taxonomy" id="1330551"/>
    <lineage>
        <taxon>Bacteria</taxon>
        <taxon>Bacillati</taxon>
        <taxon>Bacillota</taxon>
        <taxon>Bacilli</taxon>
        <taxon>Bacillales</taxon>
        <taxon>Paenibacillaceae</taxon>
        <taxon>Paenibacillus</taxon>
    </lineage>
</organism>
<evidence type="ECO:0000313" key="2">
    <source>
        <dbReference type="EMBL" id="NMO96438.1"/>
    </source>
</evidence>
<dbReference type="SUPFAM" id="SSF55811">
    <property type="entry name" value="Nudix"/>
    <property type="match status" value="1"/>
</dbReference>
<evidence type="ECO:0000259" key="1">
    <source>
        <dbReference type="PROSITE" id="PS51462"/>
    </source>
</evidence>
<feature type="domain" description="Nudix hydrolase" evidence="1">
    <location>
        <begin position="30"/>
        <end position="170"/>
    </location>
</feature>
<dbReference type="PANTHER" id="PTHR10885:SF0">
    <property type="entry name" value="ISOPENTENYL-DIPHOSPHATE DELTA-ISOMERASE"/>
    <property type="match status" value="1"/>
</dbReference>
<evidence type="ECO:0000313" key="3">
    <source>
        <dbReference type="Proteomes" id="UP000565468"/>
    </source>
</evidence>
<comment type="caution">
    <text evidence="2">The sequence shown here is derived from an EMBL/GenBank/DDBJ whole genome shotgun (WGS) entry which is preliminary data.</text>
</comment>
<dbReference type="InterPro" id="IPR015797">
    <property type="entry name" value="NUDIX_hydrolase-like_dom_sf"/>
</dbReference>
<dbReference type="Gene3D" id="3.90.79.10">
    <property type="entry name" value="Nucleoside Triphosphate Pyrophosphohydrolase"/>
    <property type="match status" value="1"/>
</dbReference>
<dbReference type="CDD" id="cd04692">
    <property type="entry name" value="NUDIX_Hydrolase"/>
    <property type="match status" value="1"/>
</dbReference>
<dbReference type="RefSeq" id="WP_169505220.1">
    <property type="nucleotide sequence ID" value="NZ_JABBPN010000009.1"/>
</dbReference>
<dbReference type="PROSITE" id="PS51462">
    <property type="entry name" value="NUDIX"/>
    <property type="match status" value="1"/>
</dbReference>
<name>A0A848M5N0_PAELE</name>
<dbReference type="GO" id="GO:0003824">
    <property type="term" value="F:catalytic activity"/>
    <property type="evidence" value="ECO:0007669"/>
    <property type="project" value="UniProtKB-ARBA"/>
</dbReference>
<keyword evidence="3" id="KW-1185">Reference proteome</keyword>
<dbReference type="EMBL" id="JABBPN010000009">
    <property type="protein sequence ID" value="NMO96438.1"/>
    <property type="molecule type" value="Genomic_DNA"/>
</dbReference>
<accession>A0A848M5N0</accession>
<sequence length="212" mass="24490">MSQDELFDIFDEHMIVIGTDTRQNVHKHGYWHQTFHCWICDRSGDGEPLILLQLRHPDKDTFPGYLDISCAGHLLAGETPEDGVRELEEELGVTAKLQDLVYSGHVQQEYVTEQLKDRECTHIYIYECSKPLEEYVFQKSEISGLFQCTVKEYMDLIRGGVTAVTMQGVLYEEQQDELRRVSRLVTAEDITPQSSQYYEVLFRALADYVGDL</sequence>
<gene>
    <name evidence="2" type="ORF">HII30_11710</name>
</gene>
<dbReference type="Pfam" id="PF00293">
    <property type="entry name" value="NUDIX"/>
    <property type="match status" value="1"/>
</dbReference>
<dbReference type="PANTHER" id="PTHR10885">
    <property type="entry name" value="ISOPENTENYL-DIPHOSPHATE DELTA-ISOMERASE"/>
    <property type="match status" value="1"/>
</dbReference>
<proteinExistence type="predicted"/>